<keyword evidence="3" id="KW-1185">Reference proteome</keyword>
<feature type="compositionally biased region" description="Low complexity" evidence="1">
    <location>
        <begin position="14"/>
        <end position="28"/>
    </location>
</feature>
<proteinExistence type="predicted"/>
<evidence type="ECO:0000256" key="1">
    <source>
        <dbReference type="SAM" id="MobiDB-lite"/>
    </source>
</evidence>
<comment type="caution">
    <text evidence="2">The sequence shown here is derived from an EMBL/GenBank/DDBJ whole genome shotgun (WGS) entry which is preliminary data.</text>
</comment>
<reference evidence="2" key="1">
    <citation type="submission" date="2021-01" db="EMBL/GenBank/DDBJ databases">
        <authorList>
            <person name="Zahm M."/>
            <person name="Roques C."/>
            <person name="Cabau C."/>
            <person name="Klopp C."/>
            <person name="Donnadieu C."/>
            <person name="Jouanno E."/>
            <person name="Lampietro C."/>
            <person name="Louis A."/>
            <person name="Herpin A."/>
            <person name="Echchiki A."/>
            <person name="Berthelot C."/>
            <person name="Parey E."/>
            <person name="Roest-Crollius H."/>
            <person name="Braasch I."/>
            <person name="Postlethwait J."/>
            <person name="Bobe J."/>
            <person name="Montfort J."/>
            <person name="Bouchez O."/>
            <person name="Begum T."/>
            <person name="Mejri S."/>
            <person name="Adams A."/>
            <person name="Chen W.-J."/>
            <person name="Guiguen Y."/>
        </authorList>
    </citation>
    <scope>NUCLEOTIDE SEQUENCE</scope>
    <source>
        <strain evidence="2">YG-15Mar2019-1</strain>
        <tissue evidence="2">Brain</tissue>
    </source>
</reference>
<gene>
    <name evidence="2" type="ORF">MATL_G00242020</name>
</gene>
<dbReference type="Proteomes" id="UP001046870">
    <property type="component" value="Chromosome 22"/>
</dbReference>
<feature type="region of interest" description="Disordered" evidence="1">
    <location>
        <begin position="1"/>
        <end position="30"/>
    </location>
</feature>
<evidence type="ECO:0000313" key="2">
    <source>
        <dbReference type="EMBL" id="KAG7457019.1"/>
    </source>
</evidence>
<feature type="compositionally biased region" description="Basic and acidic residues" evidence="1">
    <location>
        <begin position="1"/>
        <end position="10"/>
    </location>
</feature>
<protein>
    <submittedName>
        <fullName evidence="2">Uncharacterized protein</fullName>
    </submittedName>
</protein>
<name>A0A9D3PCI0_MEGAT</name>
<organism evidence="2 3">
    <name type="scientific">Megalops atlanticus</name>
    <name type="common">Tarpon</name>
    <name type="synonym">Clupea gigantea</name>
    <dbReference type="NCBI Taxonomy" id="7932"/>
    <lineage>
        <taxon>Eukaryota</taxon>
        <taxon>Metazoa</taxon>
        <taxon>Chordata</taxon>
        <taxon>Craniata</taxon>
        <taxon>Vertebrata</taxon>
        <taxon>Euteleostomi</taxon>
        <taxon>Actinopterygii</taxon>
        <taxon>Neopterygii</taxon>
        <taxon>Teleostei</taxon>
        <taxon>Elopiformes</taxon>
        <taxon>Megalopidae</taxon>
        <taxon>Megalops</taxon>
    </lineage>
</organism>
<dbReference type="EMBL" id="JAFDVH010000022">
    <property type="protein sequence ID" value="KAG7457019.1"/>
    <property type="molecule type" value="Genomic_DNA"/>
</dbReference>
<accession>A0A9D3PCI0</accession>
<sequence length="112" mass="12379">MTKCPSDHGYWRFSSSSCVDQQSSRSSRASGWACKMATSSVPTRPPPFSQSNVIPAFLAPMVTPGLAKLNTCLRLPVLLYRLFGFIFDLASPSCVPVWSFLPCALNRNKFML</sequence>
<evidence type="ECO:0000313" key="3">
    <source>
        <dbReference type="Proteomes" id="UP001046870"/>
    </source>
</evidence>
<dbReference type="AlphaFoldDB" id="A0A9D3PCI0"/>